<name>A0A0S7BZS2_9BACT</name>
<protein>
    <submittedName>
        <fullName evidence="2">Rhodanese-related sulfurtransferase</fullName>
    </submittedName>
</protein>
<dbReference type="OrthoDB" id="1450994at2"/>
<dbReference type="InterPro" id="IPR001763">
    <property type="entry name" value="Rhodanese-like_dom"/>
</dbReference>
<accession>A0A0S7BZS2</accession>
<evidence type="ECO:0000313" key="2">
    <source>
        <dbReference type="EMBL" id="GAP42281.1"/>
    </source>
</evidence>
<dbReference type="Proteomes" id="UP000053091">
    <property type="component" value="Unassembled WGS sequence"/>
</dbReference>
<dbReference type="SUPFAM" id="SSF52821">
    <property type="entry name" value="Rhodanese/Cell cycle control phosphatase"/>
    <property type="match status" value="1"/>
</dbReference>
<organism evidence="2">
    <name type="scientific">Lentimicrobium saccharophilum</name>
    <dbReference type="NCBI Taxonomy" id="1678841"/>
    <lineage>
        <taxon>Bacteria</taxon>
        <taxon>Pseudomonadati</taxon>
        <taxon>Bacteroidota</taxon>
        <taxon>Bacteroidia</taxon>
        <taxon>Bacteroidales</taxon>
        <taxon>Lentimicrobiaceae</taxon>
        <taxon>Lentimicrobium</taxon>
    </lineage>
</organism>
<evidence type="ECO:0000313" key="3">
    <source>
        <dbReference type="Proteomes" id="UP000053091"/>
    </source>
</evidence>
<dbReference type="InterPro" id="IPR036873">
    <property type="entry name" value="Rhodanese-like_dom_sf"/>
</dbReference>
<dbReference type="Gene3D" id="3.40.250.10">
    <property type="entry name" value="Rhodanese-like domain"/>
    <property type="match status" value="1"/>
</dbReference>
<keyword evidence="3" id="KW-1185">Reference proteome</keyword>
<dbReference type="RefSeq" id="WP_062037756.1">
    <property type="nucleotide sequence ID" value="NZ_DF968182.1"/>
</dbReference>
<keyword evidence="2" id="KW-0808">Transferase</keyword>
<feature type="domain" description="Rhodanese" evidence="1">
    <location>
        <begin position="51"/>
        <end position="150"/>
    </location>
</feature>
<dbReference type="SMART" id="SM00450">
    <property type="entry name" value="RHOD"/>
    <property type="match status" value="1"/>
</dbReference>
<dbReference type="PANTHER" id="PTHR44086">
    <property type="entry name" value="THIOSULFATE SULFURTRANSFERASE RDL2, MITOCHONDRIAL-RELATED"/>
    <property type="match status" value="1"/>
</dbReference>
<evidence type="ECO:0000259" key="1">
    <source>
        <dbReference type="PROSITE" id="PS50206"/>
    </source>
</evidence>
<dbReference type="PROSITE" id="PS50206">
    <property type="entry name" value="RHODANESE_3"/>
    <property type="match status" value="1"/>
</dbReference>
<dbReference type="CDD" id="cd00158">
    <property type="entry name" value="RHOD"/>
    <property type="match status" value="1"/>
</dbReference>
<dbReference type="PANTHER" id="PTHR44086:SF10">
    <property type="entry name" value="THIOSULFATE SULFURTRANSFERASE_RHODANESE-LIKE DOMAIN-CONTAINING PROTEIN 3"/>
    <property type="match status" value="1"/>
</dbReference>
<dbReference type="PROSITE" id="PS51257">
    <property type="entry name" value="PROKAR_LIPOPROTEIN"/>
    <property type="match status" value="1"/>
</dbReference>
<dbReference type="AlphaFoldDB" id="A0A0S7BZS2"/>
<dbReference type="STRING" id="1678841.TBC1_11410"/>
<dbReference type="Pfam" id="PF00581">
    <property type="entry name" value="Rhodanese"/>
    <property type="match status" value="1"/>
</dbReference>
<proteinExistence type="predicted"/>
<dbReference type="GO" id="GO:0004792">
    <property type="term" value="F:thiosulfate-cyanide sulfurtransferase activity"/>
    <property type="evidence" value="ECO:0007669"/>
    <property type="project" value="TreeGrafter"/>
</dbReference>
<dbReference type="EMBL" id="DF968182">
    <property type="protein sequence ID" value="GAP42281.1"/>
    <property type="molecule type" value="Genomic_DNA"/>
</dbReference>
<reference evidence="2" key="1">
    <citation type="journal article" date="2015" name="Genome Announc.">
        <title>Draft Genome Sequence of Bacteroidales Strain TBC1, a Novel Isolate from a Methanogenic Wastewater Treatment System.</title>
        <authorList>
            <person name="Tourlousse D.M."/>
            <person name="Matsuura N."/>
            <person name="Sun L."/>
            <person name="Toyonaga M."/>
            <person name="Kuroda K."/>
            <person name="Ohashi A."/>
            <person name="Cruz R."/>
            <person name="Yamaguchi T."/>
            <person name="Sekiguchi Y."/>
        </authorList>
    </citation>
    <scope>NUCLEOTIDE SEQUENCE [LARGE SCALE GENOMIC DNA]</scope>
    <source>
        <strain evidence="2">TBC1</strain>
    </source>
</reference>
<gene>
    <name evidence="2" type="ORF">TBC1_11410</name>
</gene>
<sequence>MKQTVFALTIIFALAACSRQEKYASADEMVENALKEVKLITADELYELMNGEEVYTLIDVRQPEEHYPGYIPGSINIPRGSLEFNIADSSFWENVGLYMPLQEEKIVVYDQKGKRGILAAQTLRKLGYQNVLALKEGWKRWELTYPDIYEKSLEKLGGGNHEAPKSGGGC</sequence>